<evidence type="ECO:0000256" key="4">
    <source>
        <dbReference type="ARBA" id="ARBA00022630"/>
    </source>
</evidence>
<keyword evidence="8" id="KW-0521">NADP</keyword>
<evidence type="ECO:0000256" key="16">
    <source>
        <dbReference type="ARBA" id="ARBA00048088"/>
    </source>
</evidence>
<comment type="catalytic activity">
    <reaction evidence="15">
        <text>hypotaurine + NADPH + O2 + H(+) = taurine + NADP(+) + H2O</text>
        <dbReference type="Rhea" id="RHEA:69819"/>
        <dbReference type="ChEBI" id="CHEBI:15377"/>
        <dbReference type="ChEBI" id="CHEBI:15378"/>
        <dbReference type="ChEBI" id="CHEBI:15379"/>
        <dbReference type="ChEBI" id="CHEBI:57783"/>
        <dbReference type="ChEBI" id="CHEBI:57853"/>
        <dbReference type="ChEBI" id="CHEBI:58349"/>
        <dbReference type="ChEBI" id="CHEBI:507393"/>
        <dbReference type="EC" id="1.14.13.8"/>
    </reaction>
    <physiologicalReaction direction="left-to-right" evidence="15">
        <dbReference type="Rhea" id="RHEA:69820"/>
    </physiologicalReaction>
</comment>
<dbReference type="InterPro" id="IPR000960">
    <property type="entry name" value="Flavin_mOase"/>
</dbReference>
<dbReference type="GO" id="GO:0034899">
    <property type="term" value="F:trimethylamine monooxygenase activity"/>
    <property type="evidence" value="ECO:0007669"/>
    <property type="project" value="UniProtKB-EC"/>
</dbReference>
<evidence type="ECO:0000256" key="12">
    <source>
        <dbReference type="ARBA" id="ARBA00023136"/>
    </source>
</evidence>
<dbReference type="FunFam" id="3.50.50.60:FF:000159">
    <property type="entry name" value="Dimethylaniline monooxygenase [N-oxide-forming]"/>
    <property type="match status" value="1"/>
</dbReference>
<comment type="catalytic activity">
    <reaction evidence="14">
        <text>hypotaurine + NADH + O2 + H(+) = taurine + NAD(+) + H2O</text>
        <dbReference type="Rhea" id="RHEA:74111"/>
        <dbReference type="ChEBI" id="CHEBI:15377"/>
        <dbReference type="ChEBI" id="CHEBI:15378"/>
        <dbReference type="ChEBI" id="CHEBI:15379"/>
        <dbReference type="ChEBI" id="CHEBI:57540"/>
        <dbReference type="ChEBI" id="CHEBI:57853"/>
        <dbReference type="ChEBI" id="CHEBI:57945"/>
        <dbReference type="ChEBI" id="CHEBI:507393"/>
        <dbReference type="EC" id="1.14.13.8"/>
    </reaction>
    <physiologicalReaction direction="left-to-right" evidence="14">
        <dbReference type="Rhea" id="RHEA:74112"/>
    </physiologicalReaction>
</comment>
<organism evidence="20 21">
    <name type="scientific">Galendromus occidentalis</name>
    <name type="common">western predatory mite</name>
    <dbReference type="NCBI Taxonomy" id="34638"/>
    <lineage>
        <taxon>Eukaryota</taxon>
        <taxon>Metazoa</taxon>
        <taxon>Ecdysozoa</taxon>
        <taxon>Arthropoda</taxon>
        <taxon>Chelicerata</taxon>
        <taxon>Arachnida</taxon>
        <taxon>Acari</taxon>
        <taxon>Parasitiformes</taxon>
        <taxon>Mesostigmata</taxon>
        <taxon>Gamasina</taxon>
        <taxon>Phytoseioidea</taxon>
        <taxon>Phytoseiidae</taxon>
        <taxon>Typhlodrominae</taxon>
        <taxon>Galendromus</taxon>
    </lineage>
</organism>
<gene>
    <name evidence="21" type="primary">LOC100899080</name>
</gene>
<evidence type="ECO:0000256" key="3">
    <source>
        <dbReference type="ARBA" id="ARBA00009183"/>
    </source>
</evidence>
<dbReference type="PIRSF" id="PIRSF000332">
    <property type="entry name" value="FMO"/>
    <property type="match status" value="1"/>
</dbReference>
<evidence type="ECO:0000256" key="17">
    <source>
        <dbReference type="ARBA" id="ARBA00049443"/>
    </source>
</evidence>
<evidence type="ECO:0000313" key="21">
    <source>
        <dbReference type="RefSeq" id="XP_003744887.3"/>
    </source>
</evidence>
<dbReference type="GO" id="GO:0004499">
    <property type="term" value="F:N,N-dimethylaniline monooxygenase activity"/>
    <property type="evidence" value="ECO:0007669"/>
    <property type="project" value="InterPro"/>
</dbReference>
<keyword evidence="6" id="KW-0256">Endoplasmic reticulum</keyword>
<comment type="cofactor">
    <cofactor evidence="1 18">
        <name>FAD</name>
        <dbReference type="ChEBI" id="CHEBI:57692"/>
    </cofactor>
</comment>
<evidence type="ECO:0000256" key="2">
    <source>
        <dbReference type="ARBA" id="ARBA00004389"/>
    </source>
</evidence>
<evidence type="ECO:0000313" key="20">
    <source>
        <dbReference type="Proteomes" id="UP000694867"/>
    </source>
</evidence>
<keyword evidence="4 18" id="KW-0285">Flavoprotein</keyword>
<protein>
    <recommendedName>
        <fullName evidence="18">Flavin-containing monooxygenase</fullName>
        <ecNumber evidence="18">1.-.-.-</ecNumber>
    </recommendedName>
</protein>
<dbReference type="Gene3D" id="3.50.50.60">
    <property type="entry name" value="FAD/NAD(P)-binding domain"/>
    <property type="match status" value="1"/>
</dbReference>
<dbReference type="GO" id="GO:0050661">
    <property type="term" value="F:NADP binding"/>
    <property type="evidence" value="ECO:0007669"/>
    <property type="project" value="InterPro"/>
</dbReference>
<keyword evidence="12 19" id="KW-0472">Membrane</keyword>
<evidence type="ECO:0000256" key="7">
    <source>
        <dbReference type="ARBA" id="ARBA00022827"/>
    </source>
</evidence>
<sequence>MEFTVTNTSKEMSSFSDYPPSPDFPTYLPHKMMLKYLTDYAEHFGVTERIRFNHAVHKIEKLPNARWKVVVKDLDRSAGSFREEEFDAIMVCIGHHSIPKMPEFRDRNLFKGRIIHAKHYKNSDGYRGKAVLVVGFGNSAADVACSLVGLADQVHASIRRGTWMLPSHISGIPVDFCFFRRFAQALPKRIGDFLFHKQLQDAFNHDLVGFTPEHSPASQQGTVNDLLPRALLAKQILLQPPINRFTENGVIFQGSEYEVNIDEVVVATGYRPDIPFIESRIYGKQNEAGDVERLLLYKGMYSLTEDTIAFLGMVEAAGNLGQMFEMQARHAMAVFNKEIDLVSSKVIRRRAVMQDIESIKSKFISDSDRHSAMVNKMEYMDMLAEDIKAKPDWCTMMWTDPYLFYRCIFGPLLPYQYRLVGPYSWPGARNAILSAPENQFKGLRPIRPLPKTIASPSLSPQTILLIIFLLGLTILVRIF</sequence>
<dbReference type="GeneID" id="100899080"/>
<reference evidence="21" key="1">
    <citation type="submission" date="2025-08" db="UniProtKB">
        <authorList>
            <consortium name="RefSeq"/>
        </authorList>
    </citation>
    <scope>IDENTIFICATION</scope>
</reference>
<evidence type="ECO:0000256" key="10">
    <source>
        <dbReference type="ARBA" id="ARBA00023002"/>
    </source>
</evidence>
<feature type="transmembrane region" description="Helical" evidence="19">
    <location>
        <begin position="458"/>
        <end position="478"/>
    </location>
</feature>
<comment type="similarity">
    <text evidence="3 18">Belongs to the FMO family.</text>
</comment>
<accession>A0AAJ6QV34</accession>
<dbReference type="RefSeq" id="XP_003744887.3">
    <property type="nucleotide sequence ID" value="XM_003744839.3"/>
</dbReference>
<dbReference type="GO" id="GO:0005789">
    <property type="term" value="C:endoplasmic reticulum membrane"/>
    <property type="evidence" value="ECO:0007669"/>
    <property type="project" value="UniProtKB-SubCell"/>
</dbReference>
<dbReference type="InterPro" id="IPR050346">
    <property type="entry name" value="FMO-like"/>
</dbReference>
<dbReference type="PANTHER" id="PTHR23023">
    <property type="entry name" value="DIMETHYLANILINE MONOOXYGENASE"/>
    <property type="match status" value="1"/>
</dbReference>
<dbReference type="AlphaFoldDB" id="A0AAJ6QV34"/>
<evidence type="ECO:0000256" key="5">
    <source>
        <dbReference type="ARBA" id="ARBA00022692"/>
    </source>
</evidence>
<dbReference type="PRINTS" id="PR00370">
    <property type="entry name" value="FMOXYGENASE"/>
</dbReference>
<name>A0AAJ6QV34_9ACAR</name>
<dbReference type="InterPro" id="IPR036188">
    <property type="entry name" value="FAD/NAD-bd_sf"/>
</dbReference>
<dbReference type="InterPro" id="IPR020946">
    <property type="entry name" value="Flavin_mOase-like"/>
</dbReference>
<evidence type="ECO:0000256" key="9">
    <source>
        <dbReference type="ARBA" id="ARBA00022989"/>
    </source>
</evidence>
<dbReference type="SUPFAM" id="SSF51905">
    <property type="entry name" value="FAD/NAD(P)-binding domain"/>
    <property type="match status" value="2"/>
</dbReference>
<keyword evidence="5 19" id="KW-0812">Transmembrane</keyword>
<keyword evidence="20" id="KW-1185">Reference proteome</keyword>
<dbReference type="KEGG" id="goe:100899080"/>
<keyword evidence="10 18" id="KW-0560">Oxidoreductase</keyword>
<evidence type="ECO:0000256" key="18">
    <source>
        <dbReference type="RuleBase" id="RU361177"/>
    </source>
</evidence>
<dbReference type="GO" id="GO:0050660">
    <property type="term" value="F:flavin adenine dinucleotide binding"/>
    <property type="evidence" value="ECO:0007669"/>
    <property type="project" value="InterPro"/>
</dbReference>
<keyword evidence="11 18" id="KW-0503">Monooxygenase</keyword>
<evidence type="ECO:0000256" key="13">
    <source>
        <dbReference type="ARBA" id="ARBA00045957"/>
    </source>
</evidence>
<evidence type="ECO:0000256" key="1">
    <source>
        <dbReference type="ARBA" id="ARBA00001974"/>
    </source>
</evidence>
<keyword evidence="7 18" id="KW-0274">FAD</keyword>
<evidence type="ECO:0000256" key="14">
    <source>
        <dbReference type="ARBA" id="ARBA00047338"/>
    </source>
</evidence>
<dbReference type="Pfam" id="PF00743">
    <property type="entry name" value="FMO-like"/>
    <property type="match status" value="1"/>
</dbReference>
<keyword evidence="9 19" id="KW-1133">Transmembrane helix</keyword>
<evidence type="ECO:0000256" key="19">
    <source>
        <dbReference type="SAM" id="Phobius"/>
    </source>
</evidence>
<evidence type="ECO:0000256" key="8">
    <source>
        <dbReference type="ARBA" id="ARBA00022857"/>
    </source>
</evidence>
<comment type="subcellular location">
    <subcellularLocation>
        <location evidence="2">Endoplasmic reticulum membrane</location>
        <topology evidence="2">Single-pass membrane protein</topology>
    </subcellularLocation>
</comment>
<comment type="catalytic activity">
    <reaction evidence="17">
        <text>N,N-dimethylaniline + NADPH + O2 + H(+) = N,N-dimethylaniline N-oxide + NADP(+) + H2O</text>
        <dbReference type="Rhea" id="RHEA:24468"/>
        <dbReference type="ChEBI" id="CHEBI:15377"/>
        <dbReference type="ChEBI" id="CHEBI:15378"/>
        <dbReference type="ChEBI" id="CHEBI:15379"/>
        <dbReference type="ChEBI" id="CHEBI:16269"/>
        <dbReference type="ChEBI" id="CHEBI:17735"/>
        <dbReference type="ChEBI" id="CHEBI:57783"/>
        <dbReference type="ChEBI" id="CHEBI:58349"/>
        <dbReference type="EC" id="1.14.13.8"/>
    </reaction>
    <physiologicalReaction direction="left-to-right" evidence="17">
        <dbReference type="Rhea" id="RHEA:24469"/>
    </physiologicalReaction>
</comment>
<dbReference type="Proteomes" id="UP000694867">
    <property type="component" value="Unplaced"/>
</dbReference>
<evidence type="ECO:0000256" key="15">
    <source>
        <dbReference type="ARBA" id="ARBA00048041"/>
    </source>
</evidence>
<proteinExistence type="inferred from homology"/>
<dbReference type="EC" id="1.-.-.-" evidence="18"/>
<evidence type="ECO:0000256" key="6">
    <source>
        <dbReference type="ARBA" id="ARBA00022824"/>
    </source>
</evidence>
<comment type="function">
    <text evidence="13">Broad spectrum monooxygenase that catalyzes the oxygenation of a wide variety of nitrogen- and sulfur-containing compounds including xenobiotics. Catalyzes the S-oxygenation of hypotaurine to produce taurine, an organic osmolyte involved in cell volume regulation as well as a variety of cytoprotective and developmental processes. In vitro, catalyzes the N-oxygenation of trimethylamine (TMA) to produce trimethylamine N-oxide (TMAO) and could therefore participate to the detoxification of this compound that is generated by the action of gut microbiota from dietary precursors such as choline, choline containing compounds, betaine or L-carnitine.</text>
</comment>
<comment type="catalytic activity">
    <reaction evidence="16">
        <text>trimethylamine + NADPH + O2 = trimethylamine N-oxide + NADP(+) + H2O</text>
        <dbReference type="Rhea" id="RHEA:31979"/>
        <dbReference type="ChEBI" id="CHEBI:15377"/>
        <dbReference type="ChEBI" id="CHEBI:15379"/>
        <dbReference type="ChEBI" id="CHEBI:15724"/>
        <dbReference type="ChEBI" id="CHEBI:57783"/>
        <dbReference type="ChEBI" id="CHEBI:58349"/>
        <dbReference type="ChEBI" id="CHEBI:58389"/>
        <dbReference type="EC" id="1.14.13.148"/>
    </reaction>
    <physiologicalReaction direction="left-to-right" evidence="16">
        <dbReference type="Rhea" id="RHEA:31980"/>
    </physiologicalReaction>
</comment>
<evidence type="ECO:0000256" key="11">
    <source>
        <dbReference type="ARBA" id="ARBA00023033"/>
    </source>
</evidence>